<organism evidence="2 3">
    <name type="scientific">Ancylobacter radicis</name>
    <dbReference type="NCBI Taxonomy" id="2836179"/>
    <lineage>
        <taxon>Bacteria</taxon>
        <taxon>Pseudomonadati</taxon>
        <taxon>Pseudomonadota</taxon>
        <taxon>Alphaproteobacteria</taxon>
        <taxon>Hyphomicrobiales</taxon>
        <taxon>Xanthobacteraceae</taxon>
        <taxon>Ancylobacter</taxon>
    </lineage>
</organism>
<dbReference type="InterPro" id="IPR002711">
    <property type="entry name" value="HNH"/>
</dbReference>
<accession>A0ABS5R4V1</accession>
<dbReference type="Proteomes" id="UP001166585">
    <property type="component" value="Unassembled WGS sequence"/>
</dbReference>
<keyword evidence="2" id="KW-0540">Nuclease</keyword>
<evidence type="ECO:0000313" key="3">
    <source>
        <dbReference type="Proteomes" id="UP001166585"/>
    </source>
</evidence>
<keyword evidence="2" id="KW-0378">Hydrolase</keyword>
<gene>
    <name evidence="2" type="ORF">KIP89_06155</name>
</gene>
<sequence length="67" mass="7732">MKRAALANAPDRCPVCMRDWAEIPLPKHRKTRWDFDHTVPITRGGKTESGNVRAICYSCNYKKNNNQ</sequence>
<keyword evidence="2" id="KW-0255">Endonuclease</keyword>
<protein>
    <submittedName>
        <fullName evidence="2">HNH endonuclease</fullName>
    </submittedName>
</protein>
<evidence type="ECO:0000259" key="1">
    <source>
        <dbReference type="Pfam" id="PF01844"/>
    </source>
</evidence>
<proteinExistence type="predicted"/>
<comment type="caution">
    <text evidence="2">The sequence shown here is derived from an EMBL/GenBank/DDBJ whole genome shotgun (WGS) entry which is preliminary data.</text>
</comment>
<evidence type="ECO:0000313" key="2">
    <source>
        <dbReference type="EMBL" id="MBS9476683.1"/>
    </source>
</evidence>
<reference evidence="2" key="1">
    <citation type="submission" date="2021-05" db="EMBL/GenBank/DDBJ databases">
        <authorList>
            <person name="Sun Q."/>
            <person name="Inoue M."/>
        </authorList>
    </citation>
    <scope>NUCLEOTIDE SEQUENCE</scope>
    <source>
        <strain evidence="2">VKM B-3255</strain>
    </source>
</reference>
<dbReference type="EMBL" id="JAHCQH010000015">
    <property type="protein sequence ID" value="MBS9476683.1"/>
    <property type="molecule type" value="Genomic_DNA"/>
</dbReference>
<keyword evidence="3" id="KW-1185">Reference proteome</keyword>
<name>A0ABS5R4V1_9HYPH</name>
<dbReference type="GO" id="GO:0004519">
    <property type="term" value="F:endonuclease activity"/>
    <property type="evidence" value="ECO:0007669"/>
    <property type="project" value="UniProtKB-KW"/>
</dbReference>
<dbReference type="Pfam" id="PF01844">
    <property type="entry name" value="HNH"/>
    <property type="match status" value="1"/>
</dbReference>
<dbReference type="Gene3D" id="1.10.30.50">
    <property type="match status" value="1"/>
</dbReference>
<feature type="domain" description="HNH" evidence="1">
    <location>
        <begin position="13"/>
        <end position="65"/>
    </location>
</feature>